<dbReference type="InterPro" id="IPR036086">
    <property type="entry name" value="ParB/Sulfiredoxin_sf"/>
</dbReference>
<dbReference type="GO" id="GO:0007059">
    <property type="term" value="P:chromosome segregation"/>
    <property type="evidence" value="ECO:0007669"/>
    <property type="project" value="TreeGrafter"/>
</dbReference>
<dbReference type="InterPro" id="IPR050336">
    <property type="entry name" value="Chromosome_partition/occlusion"/>
</dbReference>
<evidence type="ECO:0000313" key="3">
    <source>
        <dbReference type="Proteomes" id="UP000261032"/>
    </source>
</evidence>
<feature type="domain" description="ParB-like N-terminal" evidence="1">
    <location>
        <begin position="15"/>
        <end position="114"/>
    </location>
</feature>
<protein>
    <recommendedName>
        <fullName evidence="1">ParB-like N-terminal domain-containing protein</fullName>
    </recommendedName>
</protein>
<dbReference type="PANTHER" id="PTHR33375:SF1">
    <property type="entry name" value="CHROMOSOME-PARTITIONING PROTEIN PARB-RELATED"/>
    <property type="match status" value="1"/>
</dbReference>
<proteinExistence type="predicted"/>
<dbReference type="Proteomes" id="UP000261032">
    <property type="component" value="Unassembled WGS sequence"/>
</dbReference>
<sequence>MSLADELSSSSVRRKIVNVSEVRVNPLNFYPIDEVVVKSIAESIQEFGQLENATVYEEDLNDGCRYTLIGGETRWRAVCLNVEEELSDGEFHVVVIEKPANMEAEIELIREDNKQREKDKKTRAAEVKAVEKQYEYLRSQGQTPQGLKRDWIGRRIGISGRQVSNILKEEIIQQNGESGVAHNEVYNTPTVDDVNKNIKKLNKLFEKTVKLCESAGCSDIETGLREVWSELENRFF</sequence>
<dbReference type="InterPro" id="IPR003115">
    <property type="entry name" value="ParB_N"/>
</dbReference>
<evidence type="ECO:0000259" key="1">
    <source>
        <dbReference type="SMART" id="SM00470"/>
    </source>
</evidence>
<dbReference type="EMBL" id="QUSL01000005">
    <property type="protein sequence ID" value="RGD86429.1"/>
    <property type="molecule type" value="Genomic_DNA"/>
</dbReference>
<accession>A0A3E3EF82</accession>
<reference evidence="2 3" key="1">
    <citation type="submission" date="2018-08" db="EMBL/GenBank/DDBJ databases">
        <title>A genome reference for cultivated species of the human gut microbiota.</title>
        <authorList>
            <person name="Zou Y."/>
            <person name="Xue W."/>
            <person name="Luo G."/>
        </authorList>
    </citation>
    <scope>NUCLEOTIDE SEQUENCE [LARGE SCALE GENOMIC DNA]</scope>
    <source>
        <strain evidence="2 3">OM06-4</strain>
    </source>
</reference>
<dbReference type="Pfam" id="PF02195">
    <property type="entry name" value="ParB_N"/>
    <property type="match status" value="1"/>
</dbReference>
<dbReference type="Gene3D" id="3.90.1530.30">
    <property type="match status" value="1"/>
</dbReference>
<dbReference type="SUPFAM" id="SSF110849">
    <property type="entry name" value="ParB/Sulfiredoxin"/>
    <property type="match status" value="1"/>
</dbReference>
<dbReference type="RefSeq" id="WP_117580724.1">
    <property type="nucleotide sequence ID" value="NZ_CP176642.1"/>
</dbReference>
<organism evidence="2 3">
    <name type="scientific">Thomasclavelia ramosa</name>
    <dbReference type="NCBI Taxonomy" id="1547"/>
    <lineage>
        <taxon>Bacteria</taxon>
        <taxon>Bacillati</taxon>
        <taxon>Bacillota</taxon>
        <taxon>Erysipelotrichia</taxon>
        <taxon>Erysipelotrichales</taxon>
        <taxon>Coprobacillaceae</taxon>
        <taxon>Thomasclavelia</taxon>
    </lineage>
</organism>
<dbReference type="GO" id="GO:0005694">
    <property type="term" value="C:chromosome"/>
    <property type="evidence" value="ECO:0007669"/>
    <property type="project" value="TreeGrafter"/>
</dbReference>
<name>A0A3E3EF82_9FIRM</name>
<dbReference type="SMART" id="SM00470">
    <property type="entry name" value="ParB"/>
    <property type="match status" value="1"/>
</dbReference>
<evidence type="ECO:0000313" key="2">
    <source>
        <dbReference type="EMBL" id="RGD86429.1"/>
    </source>
</evidence>
<dbReference type="AlphaFoldDB" id="A0A3E3EF82"/>
<comment type="caution">
    <text evidence="2">The sequence shown here is derived from an EMBL/GenBank/DDBJ whole genome shotgun (WGS) entry which is preliminary data.</text>
</comment>
<dbReference type="PANTHER" id="PTHR33375">
    <property type="entry name" value="CHROMOSOME-PARTITIONING PROTEIN PARB-RELATED"/>
    <property type="match status" value="1"/>
</dbReference>
<gene>
    <name evidence="2" type="ORF">DXB93_04415</name>
</gene>